<evidence type="ECO:0000313" key="1">
    <source>
        <dbReference type="EMBL" id="CAG8788396.1"/>
    </source>
</evidence>
<gene>
    <name evidence="1" type="ORF">RPERSI_LOCUS18698</name>
</gene>
<comment type="caution">
    <text evidence="1">The sequence shown here is derived from an EMBL/GenBank/DDBJ whole genome shotgun (WGS) entry which is preliminary data.</text>
</comment>
<sequence>MTTNNLTEHMHKMVEARRSGTQTVVSFIERLYGIKILRDSLVQNELGETSFNAGRLYVLLGLVMPVIGHENYMFVKKQCKKFYSPYNHYSINMAAELTEKIDAMITKGSYRDICKHVYVARLYIELLHERLQVQDVKQSLIKYFKSKEHAIAFEKKNYIIYNRTDDKAYQEIQRLFNYIGNDIFFLTDQRTAIQDLFYPINNTQIPTTIGSLRNYKSKY</sequence>
<accession>A0ACA9RDY5</accession>
<dbReference type="Proteomes" id="UP000789920">
    <property type="component" value="Unassembled WGS sequence"/>
</dbReference>
<name>A0ACA9RDY5_9GLOM</name>
<reference evidence="1" key="1">
    <citation type="submission" date="2021-06" db="EMBL/GenBank/DDBJ databases">
        <authorList>
            <person name="Kallberg Y."/>
            <person name="Tangrot J."/>
            <person name="Rosling A."/>
        </authorList>
    </citation>
    <scope>NUCLEOTIDE SEQUENCE</scope>
    <source>
        <strain evidence="1">MA461A</strain>
    </source>
</reference>
<evidence type="ECO:0000313" key="2">
    <source>
        <dbReference type="Proteomes" id="UP000789920"/>
    </source>
</evidence>
<keyword evidence="2" id="KW-1185">Reference proteome</keyword>
<dbReference type="EMBL" id="CAJVQC010049990">
    <property type="protein sequence ID" value="CAG8788396.1"/>
    <property type="molecule type" value="Genomic_DNA"/>
</dbReference>
<proteinExistence type="predicted"/>
<organism evidence="1 2">
    <name type="scientific">Racocetra persica</name>
    <dbReference type="NCBI Taxonomy" id="160502"/>
    <lineage>
        <taxon>Eukaryota</taxon>
        <taxon>Fungi</taxon>
        <taxon>Fungi incertae sedis</taxon>
        <taxon>Mucoromycota</taxon>
        <taxon>Glomeromycotina</taxon>
        <taxon>Glomeromycetes</taxon>
        <taxon>Diversisporales</taxon>
        <taxon>Gigasporaceae</taxon>
        <taxon>Racocetra</taxon>
    </lineage>
</organism>
<protein>
    <submittedName>
        <fullName evidence="1">19630_t:CDS:1</fullName>
    </submittedName>
</protein>